<organism evidence="2 3">
    <name type="scientific">Prevotella brunnea</name>
    <dbReference type="NCBI Taxonomy" id="2508867"/>
    <lineage>
        <taxon>Bacteria</taxon>
        <taxon>Pseudomonadati</taxon>
        <taxon>Bacteroidota</taxon>
        <taxon>Bacteroidia</taxon>
        <taxon>Bacteroidales</taxon>
        <taxon>Prevotellaceae</taxon>
        <taxon>Prevotella</taxon>
    </lineage>
</organism>
<dbReference type="OrthoDB" id="1039448at2"/>
<feature type="chain" id="PRO_5022730307" description="Energy transducer TonB" evidence="1">
    <location>
        <begin position="22"/>
        <end position="370"/>
    </location>
</feature>
<comment type="caution">
    <text evidence="2">The sequence shown here is derived from an EMBL/GenBank/DDBJ whole genome shotgun (WGS) entry which is preliminary data.</text>
</comment>
<reference evidence="3" key="1">
    <citation type="submission" date="2019-05" db="EMBL/GenBank/DDBJ databases">
        <title>Prevotella brunnea sp. nov., isolated from a wound of a patient.</title>
        <authorList>
            <person name="Buhl M."/>
        </authorList>
    </citation>
    <scope>NUCLEOTIDE SEQUENCE [LARGE SCALE GENOMIC DNA]</scope>
    <source>
        <strain evidence="3">A2672</strain>
    </source>
</reference>
<dbReference type="AlphaFoldDB" id="A0A5C8GLV8"/>
<keyword evidence="1" id="KW-0732">Signal</keyword>
<evidence type="ECO:0008006" key="4">
    <source>
        <dbReference type="Google" id="ProtNLM"/>
    </source>
</evidence>
<dbReference type="RefSeq" id="WP_130828468.1">
    <property type="nucleotide sequence ID" value="NZ_SDIK01000010.1"/>
</dbReference>
<dbReference type="SUPFAM" id="SSF74653">
    <property type="entry name" value="TolA/TonB C-terminal domain"/>
    <property type="match status" value="1"/>
</dbReference>
<evidence type="ECO:0000313" key="3">
    <source>
        <dbReference type="Proteomes" id="UP000321612"/>
    </source>
</evidence>
<dbReference type="EMBL" id="SDIK01000010">
    <property type="protein sequence ID" value="TXJ63188.1"/>
    <property type="molecule type" value="Genomic_DNA"/>
</dbReference>
<feature type="signal peptide" evidence="1">
    <location>
        <begin position="1"/>
        <end position="21"/>
    </location>
</feature>
<dbReference type="Proteomes" id="UP000321612">
    <property type="component" value="Unassembled WGS sequence"/>
</dbReference>
<evidence type="ECO:0000313" key="2">
    <source>
        <dbReference type="EMBL" id="TXJ63188.1"/>
    </source>
</evidence>
<name>A0A5C8GLV8_9BACT</name>
<accession>A0A5C8GLV8</accession>
<evidence type="ECO:0000256" key="1">
    <source>
        <dbReference type="SAM" id="SignalP"/>
    </source>
</evidence>
<proteinExistence type="predicted"/>
<keyword evidence="3" id="KW-1185">Reference proteome</keyword>
<protein>
    <recommendedName>
        <fullName evidence="4">Energy transducer TonB</fullName>
    </recommendedName>
</protein>
<dbReference type="Gene3D" id="3.30.1150.10">
    <property type="match status" value="1"/>
</dbReference>
<sequence length="370" mass="42398">MRKIKLLFLSLLVSILAFPQATGTIASGNAVAYQSERHLFRNGNQLSLIALDTEWPKVVDYSKVEELQRYLTSFLFGNEATSFSSGWQTLTQASGEEIHDMPVEDDLEIHNKDIRLKILDYRIGKYISFQAWTQERNATAVTSTKSRYFTFDLINKKILEQEDVFNKYRTWNDVDWRYVFEEALKQYMVIDPMETGELWLDAVPNEFYLKNDALYLTIQGSTERYSYSVLTMEMLQPVLTKKFKKWLNAAPEIHADASLDDEHLLGPNDGIEPKPDSLASFPGGNKRMTGFLADNLAYTSEEGEVLPDRVIVSFIVDEKGNLSDFTILSPVYAKINHCLIATLRVMPKWKPAILDGKAVRSRVVYPFMLK</sequence>
<gene>
    <name evidence="2" type="ORF">ETF27_01440</name>
</gene>